<reference evidence="1 2" key="1">
    <citation type="submission" date="2015-01" db="EMBL/GenBank/DDBJ databases">
        <title>Evolution of Trichinella species and genotypes.</title>
        <authorList>
            <person name="Korhonen P.K."/>
            <person name="Edoardo P."/>
            <person name="Giuseppe L.R."/>
            <person name="Gasser R.B."/>
        </authorList>
    </citation>
    <scope>NUCLEOTIDE SEQUENCE [LARGE SCALE GENOMIC DNA]</scope>
    <source>
        <strain evidence="1">ISS13</strain>
    </source>
</reference>
<dbReference type="Proteomes" id="UP000054632">
    <property type="component" value="Unassembled WGS sequence"/>
</dbReference>
<sequence>MCCQENRFRTTKENTRGVKSCLEKKPFSKQIARNFWTEDSCVAEKIR</sequence>
<name>A0A0V1DM21_TRIPS</name>
<protein>
    <submittedName>
        <fullName evidence="1">Uncharacterized protein</fullName>
    </submittedName>
</protein>
<organism evidence="1 2">
    <name type="scientific">Trichinella pseudospiralis</name>
    <name type="common">Parasitic roundworm</name>
    <dbReference type="NCBI Taxonomy" id="6337"/>
    <lineage>
        <taxon>Eukaryota</taxon>
        <taxon>Metazoa</taxon>
        <taxon>Ecdysozoa</taxon>
        <taxon>Nematoda</taxon>
        <taxon>Enoplea</taxon>
        <taxon>Dorylaimia</taxon>
        <taxon>Trichinellida</taxon>
        <taxon>Trichinellidae</taxon>
        <taxon>Trichinella</taxon>
    </lineage>
</organism>
<accession>A0A0V1DM21</accession>
<comment type="caution">
    <text evidence="1">The sequence shown here is derived from an EMBL/GenBank/DDBJ whole genome shotgun (WGS) entry which is preliminary data.</text>
</comment>
<evidence type="ECO:0000313" key="2">
    <source>
        <dbReference type="Proteomes" id="UP000054632"/>
    </source>
</evidence>
<dbReference type="EMBL" id="JYDR01002190">
    <property type="protein sequence ID" value="KRY62500.1"/>
    <property type="molecule type" value="Genomic_DNA"/>
</dbReference>
<dbReference type="AlphaFoldDB" id="A0A0V1DM21"/>
<gene>
    <name evidence="1" type="ORF">T4A_1882</name>
</gene>
<proteinExistence type="predicted"/>
<evidence type="ECO:0000313" key="1">
    <source>
        <dbReference type="EMBL" id="KRY62500.1"/>
    </source>
</evidence>